<evidence type="ECO:0000256" key="1">
    <source>
        <dbReference type="ARBA" id="ARBA00023125"/>
    </source>
</evidence>
<evidence type="ECO:0000313" key="5">
    <source>
        <dbReference type="Proteomes" id="UP001500621"/>
    </source>
</evidence>
<gene>
    <name evidence="4" type="ORF">GCM10023226_43470</name>
</gene>
<dbReference type="Pfam" id="PF17940">
    <property type="entry name" value="TetR_C_31"/>
    <property type="match status" value="1"/>
</dbReference>
<feature type="DNA-binding region" description="H-T-H motif" evidence="2">
    <location>
        <begin position="38"/>
        <end position="57"/>
    </location>
</feature>
<dbReference type="PANTHER" id="PTHR30055">
    <property type="entry name" value="HTH-TYPE TRANSCRIPTIONAL REGULATOR RUTR"/>
    <property type="match status" value="1"/>
</dbReference>
<dbReference type="Pfam" id="PF00440">
    <property type="entry name" value="TetR_N"/>
    <property type="match status" value="1"/>
</dbReference>
<feature type="domain" description="HTH tetR-type" evidence="3">
    <location>
        <begin position="15"/>
        <end position="75"/>
    </location>
</feature>
<name>A0ABP8X6B6_9ACTN</name>
<dbReference type="PRINTS" id="PR00455">
    <property type="entry name" value="HTHTETR"/>
</dbReference>
<protein>
    <submittedName>
        <fullName evidence="4">TetR family transcriptional regulator</fullName>
    </submittedName>
</protein>
<dbReference type="InterPro" id="IPR050109">
    <property type="entry name" value="HTH-type_TetR-like_transc_reg"/>
</dbReference>
<sequence length="203" mass="21473">MSEPTPRRTQAERRAATRARVVEAAFACLLEGGYAATTVGAVQQRAGVARGTLLHHFPTRAELLAAVVDEVAARRLQVLADPAAPEPGQEWDAVVDLVWRDLQDPAFLAALELWVAARTDPALRAALAPVQARLFSAVHRAVAGVVGDHPRGATLAQFTIDLLTGTAMAGLLSEPGSPGDHAEVVRARWKESLRVLAGVSAEA</sequence>
<evidence type="ECO:0000256" key="2">
    <source>
        <dbReference type="PROSITE-ProRule" id="PRU00335"/>
    </source>
</evidence>
<dbReference type="InterPro" id="IPR041583">
    <property type="entry name" value="TetR_C_31"/>
</dbReference>
<dbReference type="Proteomes" id="UP001500621">
    <property type="component" value="Unassembled WGS sequence"/>
</dbReference>
<proteinExistence type="predicted"/>
<evidence type="ECO:0000313" key="4">
    <source>
        <dbReference type="EMBL" id="GAA4699919.1"/>
    </source>
</evidence>
<dbReference type="RefSeq" id="WP_345273280.1">
    <property type="nucleotide sequence ID" value="NZ_BAABIM010000006.1"/>
</dbReference>
<dbReference type="InterPro" id="IPR009057">
    <property type="entry name" value="Homeodomain-like_sf"/>
</dbReference>
<dbReference type="Gene3D" id="1.10.357.10">
    <property type="entry name" value="Tetracycline Repressor, domain 2"/>
    <property type="match status" value="1"/>
</dbReference>
<dbReference type="EMBL" id="BAABIM010000006">
    <property type="protein sequence ID" value="GAA4699919.1"/>
    <property type="molecule type" value="Genomic_DNA"/>
</dbReference>
<dbReference type="PROSITE" id="PS50977">
    <property type="entry name" value="HTH_TETR_2"/>
    <property type="match status" value="1"/>
</dbReference>
<keyword evidence="1 2" id="KW-0238">DNA-binding</keyword>
<reference evidence="5" key="1">
    <citation type="journal article" date="2019" name="Int. J. Syst. Evol. Microbiol.">
        <title>The Global Catalogue of Microorganisms (GCM) 10K type strain sequencing project: providing services to taxonomists for standard genome sequencing and annotation.</title>
        <authorList>
            <consortium name="The Broad Institute Genomics Platform"/>
            <consortium name="The Broad Institute Genome Sequencing Center for Infectious Disease"/>
            <person name="Wu L."/>
            <person name="Ma J."/>
        </authorList>
    </citation>
    <scope>NUCLEOTIDE SEQUENCE [LARGE SCALE GENOMIC DNA]</scope>
    <source>
        <strain evidence="5">JCM 18127</strain>
    </source>
</reference>
<dbReference type="PANTHER" id="PTHR30055:SF226">
    <property type="entry name" value="HTH-TYPE TRANSCRIPTIONAL REGULATOR PKSA"/>
    <property type="match status" value="1"/>
</dbReference>
<accession>A0ABP8X6B6</accession>
<keyword evidence="5" id="KW-1185">Reference proteome</keyword>
<evidence type="ECO:0000259" key="3">
    <source>
        <dbReference type="PROSITE" id="PS50977"/>
    </source>
</evidence>
<comment type="caution">
    <text evidence="4">The sequence shown here is derived from an EMBL/GenBank/DDBJ whole genome shotgun (WGS) entry which is preliminary data.</text>
</comment>
<organism evidence="4 5">
    <name type="scientific">Nocardioides nanhaiensis</name>
    <dbReference type="NCBI Taxonomy" id="1476871"/>
    <lineage>
        <taxon>Bacteria</taxon>
        <taxon>Bacillati</taxon>
        <taxon>Actinomycetota</taxon>
        <taxon>Actinomycetes</taxon>
        <taxon>Propionibacteriales</taxon>
        <taxon>Nocardioidaceae</taxon>
        <taxon>Nocardioides</taxon>
    </lineage>
</organism>
<dbReference type="InterPro" id="IPR001647">
    <property type="entry name" value="HTH_TetR"/>
</dbReference>
<dbReference type="SUPFAM" id="SSF46689">
    <property type="entry name" value="Homeodomain-like"/>
    <property type="match status" value="1"/>
</dbReference>